<reference evidence="1" key="1">
    <citation type="submission" date="2020-02" db="EMBL/GenBank/DDBJ databases">
        <authorList>
            <person name="Meier V. D."/>
        </authorList>
    </citation>
    <scope>NUCLEOTIDE SEQUENCE</scope>
    <source>
        <strain evidence="1">AVDCRST_MAG37</strain>
    </source>
</reference>
<dbReference type="EMBL" id="CADCVD010000038">
    <property type="protein sequence ID" value="CAA9436193.1"/>
    <property type="molecule type" value="Genomic_DNA"/>
</dbReference>
<name>A0A6J4QBU1_9ACTN</name>
<protein>
    <submittedName>
        <fullName evidence="1">Niacin transporter NiaP</fullName>
    </submittedName>
</protein>
<dbReference type="AlphaFoldDB" id="A0A6J4QBU1"/>
<feature type="non-terminal residue" evidence="1">
    <location>
        <position position="147"/>
    </location>
</feature>
<gene>
    <name evidence="1" type="ORF">AVDCRST_MAG37-981</name>
</gene>
<organism evidence="1">
    <name type="scientific">uncultured Rubrobacteraceae bacterium</name>
    <dbReference type="NCBI Taxonomy" id="349277"/>
    <lineage>
        <taxon>Bacteria</taxon>
        <taxon>Bacillati</taxon>
        <taxon>Actinomycetota</taxon>
        <taxon>Rubrobacteria</taxon>
        <taxon>Rubrobacterales</taxon>
        <taxon>Rubrobacteraceae</taxon>
        <taxon>environmental samples</taxon>
    </lineage>
</organism>
<sequence length="147" mass="16587">EHRVYADRSGGHRPDRLWAVSEGFASRMRGDVGGGRRRGTLAGVRVAVRHRRVWDNAGPGWSDRHLNLRRDASRRLVLGDYLGLHRTTHRLPTNGPDLRRVRPALRLCTRLGMARGAAFPHGLRPRRRAPAGLFALRRVLTEQEPGT</sequence>
<feature type="non-terminal residue" evidence="1">
    <location>
        <position position="1"/>
    </location>
</feature>
<evidence type="ECO:0000313" key="1">
    <source>
        <dbReference type="EMBL" id="CAA9436193.1"/>
    </source>
</evidence>
<accession>A0A6J4QBU1</accession>
<proteinExistence type="predicted"/>